<evidence type="ECO:0000256" key="1">
    <source>
        <dbReference type="ARBA" id="ARBA00010142"/>
    </source>
</evidence>
<keyword evidence="3" id="KW-0342">GTP-binding</keyword>
<organism evidence="4 5">
    <name type="scientific">Neogobius melanostomus</name>
    <name type="common">round goby</name>
    <dbReference type="NCBI Taxonomy" id="47308"/>
    <lineage>
        <taxon>Eukaryota</taxon>
        <taxon>Metazoa</taxon>
        <taxon>Chordata</taxon>
        <taxon>Craniata</taxon>
        <taxon>Vertebrata</taxon>
        <taxon>Euteleostomi</taxon>
        <taxon>Actinopterygii</taxon>
        <taxon>Neopterygii</taxon>
        <taxon>Teleostei</taxon>
        <taxon>Neoteleostei</taxon>
        <taxon>Acanthomorphata</taxon>
        <taxon>Gobiaria</taxon>
        <taxon>Gobiiformes</taxon>
        <taxon>Gobioidei</taxon>
        <taxon>Gobiidae</taxon>
        <taxon>Benthophilinae</taxon>
        <taxon>Neogobiini</taxon>
        <taxon>Neogobius</taxon>
    </lineage>
</organism>
<dbReference type="Ensembl" id="ENSNMLT00000029058.1">
    <property type="protein sequence ID" value="ENSNMLP00000026000.1"/>
    <property type="gene ID" value="ENSNMLG00000016595.1"/>
</dbReference>
<dbReference type="NCBIfam" id="TIGR00231">
    <property type="entry name" value="small_GTP"/>
    <property type="match status" value="1"/>
</dbReference>
<dbReference type="SMART" id="SM00174">
    <property type="entry name" value="RHO"/>
    <property type="match status" value="1"/>
</dbReference>
<dbReference type="GO" id="GO:0005525">
    <property type="term" value="F:GTP binding"/>
    <property type="evidence" value="ECO:0007669"/>
    <property type="project" value="UniProtKB-KW"/>
</dbReference>
<dbReference type="CDD" id="cd00157">
    <property type="entry name" value="Rho"/>
    <property type="match status" value="1"/>
</dbReference>
<accession>A0A8C6U0P6</accession>
<proteinExistence type="inferred from homology"/>
<dbReference type="Gene3D" id="3.40.50.300">
    <property type="entry name" value="P-loop containing nucleotide triphosphate hydrolases"/>
    <property type="match status" value="1"/>
</dbReference>
<keyword evidence="2" id="KW-0547">Nucleotide-binding</keyword>
<dbReference type="SMART" id="SM00175">
    <property type="entry name" value="RAB"/>
    <property type="match status" value="1"/>
</dbReference>
<keyword evidence="5" id="KW-1185">Reference proteome</keyword>
<evidence type="ECO:0000313" key="5">
    <source>
        <dbReference type="Proteomes" id="UP000694523"/>
    </source>
</evidence>
<dbReference type="PROSITE" id="PS51420">
    <property type="entry name" value="RHO"/>
    <property type="match status" value="1"/>
</dbReference>
<evidence type="ECO:0000256" key="3">
    <source>
        <dbReference type="ARBA" id="ARBA00023134"/>
    </source>
</evidence>
<dbReference type="AlphaFoldDB" id="A0A8C6U0P6"/>
<comment type="similarity">
    <text evidence="1">Belongs to the small GTPase superfamily. Rho family.</text>
</comment>
<evidence type="ECO:0000313" key="4">
    <source>
        <dbReference type="Ensembl" id="ENSNMLP00000026000.1"/>
    </source>
</evidence>
<dbReference type="GO" id="GO:0003924">
    <property type="term" value="F:GTPase activity"/>
    <property type="evidence" value="ECO:0007669"/>
    <property type="project" value="InterPro"/>
</dbReference>
<dbReference type="PANTHER" id="PTHR24072">
    <property type="entry name" value="RHO FAMILY GTPASE"/>
    <property type="match status" value="1"/>
</dbReference>
<dbReference type="SMART" id="SM00173">
    <property type="entry name" value="RAS"/>
    <property type="match status" value="1"/>
</dbReference>
<name>A0A8C6U0P6_9GOBI</name>
<dbReference type="PRINTS" id="PR00449">
    <property type="entry name" value="RASTRNSFRMNG"/>
</dbReference>
<dbReference type="PROSITE" id="PS51421">
    <property type="entry name" value="RAS"/>
    <property type="match status" value="1"/>
</dbReference>
<reference evidence="4" key="1">
    <citation type="submission" date="2025-08" db="UniProtKB">
        <authorList>
            <consortium name="Ensembl"/>
        </authorList>
    </citation>
    <scope>IDENTIFICATION</scope>
</reference>
<dbReference type="GO" id="GO:0007264">
    <property type="term" value="P:small GTPase-mediated signal transduction"/>
    <property type="evidence" value="ECO:0007669"/>
    <property type="project" value="InterPro"/>
</dbReference>
<evidence type="ECO:0000256" key="2">
    <source>
        <dbReference type="ARBA" id="ARBA00022741"/>
    </source>
</evidence>
<protein>
    <submittedName>
        <fullName evidence="4">Cell division cycle 42, like</fullName>
    </submittedName>
</protein>
<dbReference type="InterPro" id="IPR027417">
    <property type="entry name" value="P-loop_NTPase"/>
</dbReference>
<dbReference type="Pfam" id="PF00071">
    <property type="entry name" value="Ras"/>
    <property type="match status" value="1"/>
</dbReference>
<dbReference type="SUPFAM" id="SSF52540">
    <property type="entry name" value="P-loop containing nucleoside triphosphate hydrolases"/>
    <property type="match status" value="1"/>
</dbReference>
<sequence>MQIVKLVAVGDHEAEKTHLFISFTSKSVLEYVPTVFDNYQVTVTIRGELINVGLFDTAGQEDYIRCRPLSYPQTDVFLVCFSVVSPSSYENVREKWVPEITHHCPDVPFLLVGTRTDLRGDRGELDKLAANKQRPLQPEDGEKLARELRAVKYMECSAKTRVCLLQLWRSWVGLLMSQFHVSLCVFCRRAWRKC</sequence>
<dbReference type="PROSITE" id="PS51419">
    <property type="entry name" value="RAB"/>
    <property type="match status" value="1"/>
</dbReference>
<dbReference type="InterPro" id="IPR001806">
    <property type="entry name" value="Small_GTPase"/>
</dbReference>
<dbReference type="InterPro" id="IPR003578">
    <property type="entry name" value="Small_GTPase_Rho"/>
</dbReference>
<dbReference type="Proteomes" id="UP000694523">
    <property type="component" value="Unplaced"/>
</dbReference>
<reference evidence="4" key="2">
    <citation type="submission" date="2025-09" db="UniProtKB">
        <authorList>
            <consortium name="Ensembl"/>
        </authorList>
    </citation>
    <scope>IDENTIFICATION</scope>
</reference>
<dbReference type="InterPro" id="IPR005225">
    <property type="entry name" value="Small_GTP-bd"/>
</dbReference>
<dbReference type="FunFam" id="3.40.50.300:FF:001179">
    <property type="entry name" value="Rho family GTPase"/>
    <property type="match status" value="1"/>
</dbReference>